<reference evidence="3 4" key="1">
    <citation type="submission" date="2017-05" db="EMBL/GenBank/DDBJ databases">
        <authorList>
            <person name="Song R."/>
            <person name="Chenine A.L."/>
            <person name="Ruprecht R.M."/>
        </authorList>
    </citation>
    <scope>NUCLEOTIDE SEQUENCE [LARGE SCALE GENOMIC DNA]</scope>
    <source>
        <strain evidence="3 4">CECT 8899</strain>
    </source>
</reference>
<evidence type="ECO:0000313" key="4">
    <source>
        <dbReference type="Proteomes" id="UP000201613"/>
    </source>
</evidence>
<dbReference type="InterPro" id="IPR025582">
    <property type="entry name" value="YARHG_dom"/>
</dbReference>
<name>A0A238LB25_9RHOB</name>
<dbReference type="Pfam" id="PF14627">
    <property type="entry name" value="DUF4453"/>
    <property type="match status" value="1"/>
</dbReference>
<organism evidence="3 4">
    <name type="scientific">Flavimaricola marinus</name>
    <dbReference type="NCBI Taxonomy" id="1819565"/>
    <lineage>
        <taxon>Bacteria</taxon>
        <taxon>Pseudomonadati</taxon>
        <taxon>Pseudomonadota</taxon>
        <taxon>Alphaproteobacteria</taxon>
        <taxon>Rhodobacterales</taxon>
        <taxon>Paracoccaceae</taxon>
        <taxon>Flavimaricola</taxon>
    </lineage>
</organism>
<dbReference type="SMART" id="SM01324">
    <property type="entry name" value="YARHG"/>
    <property type="match status" value="1"/>
</dbReference>
<feature type="domain" description="YARHG" evidence="2">
    <location>
        <begin position="4"/>
        <end position="79"/>
    </location>
</feature>
<keyword evidence="1" id="KW-0732">Signal</keyword>
<evidence type="ECO:0000313" key="3">
    <source>
        <dbReference type="EMBL" id="SMY06753.1"/>
    </source>
</evidence>
<protein>
    <recommendedName>
        <fullName evidence="2">YARHG domain-containing protein</fullName>
    </recommendedName>
</protein>
<keyword evidence="4" id="KW-1185">Reference proteome</keyword>
<evidence type="ECO:0000256" key="1">
    <source>
        <dbReference type="SAM" id="SignalP"/>
    </source>
</evidence>
<dbReference type="InterPro" id="IPR027920">
    <property type="entry name" value="DUF4453"/>
</dbReference>
<dbReference type="OrthoDB" id="7666530at2"/>
<gene>
    <name evidence="3" type="ORF">LOM8899_00883</name>
</gene>
<dbReference type="AlphaFoldDB" id="A0A238LB25"/>
<evidence type="ECO:0000259" key="2">
    <source>
        <dbReference type="SMART" id="SM01324"/>
    </source>
</evidence>
<dbReference type="RefSeq" id="WP_093990891.1">
    <property type="nucleotide sequence ID" value="NZ_FXZK01000001.1"/>
</dbReference>
<feature type="chain" id="PRO_5012760025" description="YARHG domain-containing protein" evidence="1">
    <location>
        <begin position="21"/>
        <end position="186"/>
    </location>
</feature>
<dbReference type="Pfam" id="PF13308">
    <property type="entry name" value="YARHG"/>
    <property type="match status" value="1"/>
</dbReference>
<sequence length="186" mass="20281">MPHIAIWVALLLSAATPVWADAYCDELWLLRNQLFDRAGYCFSSPLGQAVFGNDDCTTTVPELDPSASRMVAEIRDFEAIENCRVDTTRTELDVPHLATRLALIDLPVWGLGESACLGWRGPPLILRSGRSDSAPMTGVIETGENILLMYADVDGWSFVPSPDGDARMGWVRLPRLDATSCDGLAG</sequence>
<dbReference type="EMBL" id="FXZK01000001">
    <property type="protein sequence ID" value="SMY06753.1"/>
    <property type="molecule type" value="Genomic_DNA"/>
</dbReference>
<proteinExistence type="predicted"/>
<accession>A0A238LB25</accession>
<feature type="signal peptide" evidence="1">
    <location>
        <begin position="1"/>
        <end position="20"/>
    </location>
</feature>
<dbReference type="Proteomes" id="UP000201613">
    <property type="component" value="Unassembled WGS sequence"/>
</dbReference>